<protein>
    <recommendedName>
        <fullName evidence="4">26 kDa periplasmic immunogenic protein</fullName>
    </recommendedName>
</protein>
<feature type="chain" id="PRO_5011734097" description="26 kDa periplasmic immunogenic protein" evidence="1">
    <location>
        <begin position="19"/>
        <end position="236"/>
    </location>
</feature>
<evidence type="ECO:0008006" key="4">
    <source>
        <dbReference type="Google" id="ProtNLM"/>
    </source>
</evidence>
<sequence>MKRLFALALAAAPLALQAQVPVAPQPAAVTGTLLAITADGEVVRTPDLAVIGAGVVTQAATAEAAMRDNATRMAATFAALRRAGIAERDVQTAGIGLQPQYRYAENQPPAITGYQATNRVTVRFRDVKKAGSVLDALVAAGANQIDGPNLTVDRLDEALDEARAQAVAKARARAELYAKASGLRVGRIVTISEESGGPNMPMPMVRMSAAKMEADTAIAPGEQRLTVTLRLTFELQ</sequence>
<dbReference type="PANTHER" id="PTHR34387:SF1">
    <property type="entry name" value="PERIPLASMIC IMMUNOGENIC PROTEIN"/>
    <property type="match status" value="1"/>
</dbReference>
<feature type="signal peptide" evidence="1">
    <location>
        <begin position="1"/>
        <end position="18"/>
    </location>
</feature>
<dbReference type="Proteomes" id="UP000198824">
    <property type="component" value="Unassembled WGS sequence"/>
</dbReference>
<dbReference type="GO" id="GO:0006974">
    <property type="term" value="P:DNA damage response"/>
    <property type="evidence" value="ECO:0007669"/>
    <property type="project" value="TreeGrafter"/>
</dbReference>
<dbReference type="PANTHER" id="PTHR34387">
    <property type="entry name" value="SLR1258 PROTEIN"/>
    <property type="match status" value="1"/>
</dbReference>
<evidence type="ECO:0000256" key="1">
    <source>
        <dbReference type="SAM" id="SignalP"/>
    </source>
</evidence>
<evidence type="ECO:0000313" key="2">
    <source>
        <dbReference type="EMBL" id="SFR96278.1"/>
    </source>
</evidence>
<name>A0A1I6KZ56_9SPHN</name>
<dbReference type="InterPro" id="IPR007497">
    <property type="entry name" value="SIMPL/DUF541"/>
</dbReference>
<reference evidence="2 3" key="1">
    <citation type="submission" date="2016-10" db="EMBL/GenBank/DDBJ databases">
        <authorList>
            <person name="de Groot N.N."/>
        </authorList>
    </citation>
    <scope>NUCLEOTIDE SEQUENCE [LARGE SCALE GENOMIC DNA]</scope>
    <source>
        <strain evidence="2 3">S5-249</strain>
    </source>
</reference>
<dbReference type="EMBL" id="FOZG01000002">
    <property type="protein sequence ID" value="SFR96278.1"/>
    <property type="molecule type" value="Genomic_DNA"/>
</dbReference>
<dbReference type="InterPro" id="IPR052022">
    <property type="entry name" value="26kDa_periplasmic_antigen"/>
</dbReference>
<keyword evidence="1" id="KW-0732">Signal</keyword>
<gene>
    <name evidence="2" type="ORF">SAMN05192580_1966</name>
</gene>
<organism evidence="2 3">
    <name type="scientific">Sphingomonas jatrophae</name>
    <dbReference type="NCBI Taxonomy" id="1166337"/>
    <lineage>
        <taxon>Bacteria</taxon>
        <taxon>Pseudomonadati</taxon>
        <taxon>Pseudomonadota</taxon>
        <taxon>Alphaproteobacteria</taxon>
        <taxon>Sphingomonadales</taxon>
        <taxon>Sphingomonadaceae</taxon>
        <taxon>Sphingomonas</taxon>
    </lineage>
</organism>
<dbReference type="Gene3D" id="3.30.110.170">
    <property type="entry name" value="Protein of unknown function (DUF541), domain 1"/>
    <property type="match status" value="1"/>
</dbReference>
<proteinExistence type="predicted"/>
<dbReference type="AlphaFoldDB" id="A0A1I6KZ56"/>
<evidence type="ECO:0000313" key="3">
    <source>
        <dbReference type="Proteomes" id="UP000198824"/>
    </source>
</evidence>
<accession>A0A1I6KZ56</accession>
<dbReference type="Pfam" id="PF04402">
    <property type="entry name" value="SIMPL"/>
    <property type="match status" value="1"/>
</dbReference>
<keyword evidence="3" id="KW-1185">Reference proteome</keyword>
<dbReference type="OrthoDB" id="9813144at2"/>
<dbReference type="Gene3D" id="3.30.70.2970">
    <property type="entry name" value="Protein of unknown function (DUF541), domain 2"/>
    <property type="match status" value="1"/>
</dbReference>
<dbReference type="STRING" id="1166337.SAMN05192580_1966"/>
<dbReference type="RefSeq" id="WP_093314115.1">
    <property type="nucleotide sequence ID" value="NZ_FOZG01000002.1"/>
</dbReference>